<dbReference type="Proteomes" id="UP000070121">
    <property type="component" value="Unassembled WGS sequence"/>
</dbReference>
<accession>A0A135SLP5</accession>
<dbReference type="AlphaFoldDB" id="A0A135SLP5"/>
<protein>
    <submittedName>
        <fullName evidence="2">Uncharacterized protein</fullName>
    </submittedName>
</protein>
<keyword evidence="3" id="KW-1185">Reference proteome</keyword>
<name>A0A135SLP5_9PEZI</name>
<evidence type="ECO:0000256" key="1">
    <source>
        <dbReference type="SAM" id="MobiDB-lite"/>
    </source>
</evidence>
<comment type="caution">
    <text evidence="2">The sequence shown here is derived from an EMBL/GenBank/DDBJ whole genome shotgun (WGS) entry which is preliminary data.</text>
</comment>
<dbReference type="EMBL" id="JFFI01002342">
    <property type="protein sequence ID" value="KXH36805.1"/>
    <property type="molecule type" value="Genomic_DNA"/>
</dbReference>
<gene>
    <name evidence="2" type="ORF">CSAL01_01175</name>
</gene>
<reference evidence="2 3" key="1">
    <citation type="submission" date="2014-02" db="EMBL/GenBank/DDBJ databases">
        <title>The genome sequence of Colletotrichum salicis CBS 607.94.</title>
        <authorList>
            <person name="Baroncelli R."/>
            <person name="Thon M.R."/>
        </authorList>
    </citation>
    <scope>NUCLEOTIDE SEQUENCE [LARGE SCALE GENOMIC DNA]</scope>
    <source>
        <strain evidence="2 3">CBS 607.94</strain>
    </source>
</reference>
<feature type="region of interest" description="Disordered" evidence="1">
    <location>
        <begin position="1"/>
        <end position="35"/>
    </location>
</feature>
<evidence type="ECO:0000313" key="3">
    <source>
        <dbReference type="Proteomes" id="UP000070121"/>
    </source>
</evidence>
<evidence type="ECO:0000313" key="2">
    <source>
        <dbReference type="EMBL" id="KXH36805.1"/>
    </source>
</evidence>
<proteinExistence type="predicted"/>
<organism evidence="2 3">
    <name type="scientific">Colletotrichum salicis</name>
    <dbReference type="NCBI Taxonomy" id="1209931"/>
    <lineage>
        <taxon>Eukaryota</taxon>
        <taxon>Fungi</taxon>
        <taxon>Dikarya</taxon>
        <taxon>Ascomycota</taxon>
        <taxon>Pezizomycotina</taxon>
        <taxon>Sordariomycetes</taxon>
        <taxon>Hypocreomycetidae</taxon>
        <taxon>Glomerellales</taxon>
        <taxon>Glomerellaceae</taxon>
        <taxon>Colletotrichum</taxon>
        <taxon>Colletotrichum acutatum species complex</taxon>
    </lineage>
</organism>
<dbReference type="OrthoDB" id="4813515at2759"/>
<sequence length="170" mass="19227">MDRQPPNNKRQRETTVGDWPKMLGQFPGARPIPPLVQTSAVKWPDARLADTSCKTPASPGTNPEVEEFRKWRSDIDDSLAEINQKLNFLLSETQAFRAMEAHYKGLQERTPMGTTLGNSCHRLDLHHQTIIETVQKLDTTMKQVDDLTRDISQLKDGSEVTVSFRSSGHK</sequence>